<protein>
    <submittedName>
        <fullName evidence="1">Uncharacterized protein</fullName>
    </submittedName>
</protein>
<proteinExistence type="predicted"/>
<organism evidence="1">
    <name type="scientific">marine sediment metagenome</name>
    <dbReference type="NCBI Taxonomy" id="412755"/>
    <lineage>
        <taxon>unclassified sequences</taxon>
        <taxon>metagenomes</taxon>
        <taxon>ecological metagenomes</taxon>
    </lineage>
</organism>
<comment type="caution">
    <text evidence="1">The sequence shown here is derived from an EMBL/GenBank/DDBJ whole genome shotgun (WGS) entry which is preliminary data.</text>
</comment>
<dbReference type="AlphaFoldDB" id="A0A0F9EP45"/>
<gene>
    <name evidence="1" type="ORF">LCGC14_2051310</name>
</gene>
<dbReference type="EMBL" id="LAZR01024247">
    <property type="protein sequence ID" value="KKL75799.1"/>
    <property type="molecule type" value="Genomic_DNA"/>
</dbReference>
<name>A0A0F9EP45_9ZZZZ</name>
<sequence length="50" mass="6021">MIEYKNLCEERCNNSAYCIIYKKYGAIHTVTECLRLTEKERRPINPRDIK</sequence>
<accession>A0A0F9EP45</accession>
<reference evidence="1" key="1">
    <citation type="journal article" date="2015" name="Nature">
        <title>Complex archaea that bridge the gap between prokaryotes and eukaryotes.</title>
        <authorList>
            <person name="Spang A."/>
            <person name="Saw J.H."/>
            <person name="Jorgensen S.L."/>
            <person name="Zaremba-Niedzwiedzka K."/>
            <person name="Martijn J."/>
            <person name="Lind A.E."/>
            <person name="van Eijk R."/>
            <person name="Schleper C."/>
            <person name="Guy L."/>
            <person name="Ettema T.J."/>
        </authorList>
    </citation>
    <scope>NUCLEOTIDE SEQUENCE</scope>
</reference>
<evidence type="ECO:0000313" key="1">
    <source>
        <dbReference type="EMBL" id="KKL75799.1"/>
    </source>
</evidence>